<dbReference type="Proteomes" id="UP000683360">
    <property type="component" value="Unassembled WGS sequence"/>
</dbReference>
<organism evidence="3 4">
    <name type="scientific">Mytilus edulis</name>
    <name type="common">Blue mussel</name>
    <dbReference type="NCBI Taxonomy" id="6550"/>
    <lineage>
        <taxon>Eukaryota</taxon>
        <taxon>Metazoa</taxon>
        <taxon>Spiralia</taxon>
        <taxon>Lophotrochozoa</taxon>
        <taxon>Mollusca</taxon>
        <taxon>Bivalvia</taxon>
        <taxon>Autobranchia</taxon>
        <taxon>Pteriomorphia</taxon>
        <taxon>Mytilida</taxon>
        <taxon>Mytiloidea</taxon>
        <taxon>Mytilidae</taxon>
        <taxon>Mytilinae</taxon>
        <taxon>Mytilus</taxon>
    </lineage>
</organism>
<evidence type="ECO:0000256" key="1">
    <source>
        <dbReference type="SAM" id="MobiDB-lite"/>
    </source>
</evidence>
<dbReference type="InterPro" id="IPR038765">
    <property type="entry name" value="Papain-like_cys_pep_sf"/>
</dbReference>
<comment type="caution">
    <text evidence="3">The sequence shown here is derived from an EMBL/GenBank/DDBJ whole genome shotgun (WGS) entry which is preliminary data.</text>
</comment>
<dbReference type="OrthoDB" id="6155433at2759"/>
<accession>A0A8S3S5P4</accession>
<dbReference type="PROSITE" id="PS50802">
    <property type="entry name" value="OTU"/>
    <property type="match status" value="1"/>
</dbReference>
<feature type="domain" description="OTU" evidence="2">
    <location>
        <begin position="7"/>
        <end position="140"/>
    </location>
</feature>
<dbReference type="PANTHER" id="PTHR12419">
    <property type="entry name" value="OTU DOMAIN CONTAINING PROTEIN"/>
    <property type="match status" value="1"/>
</dbReference>
<feature type="compositionally biased region" description="Basic and acidic residues" evidence="1">
    <location>
        <begin position="184"/>
        <end position="201"/>
    </location>
</feature>
<evidence type="ECO:0000313" key="4">
    <source>
        <dbReference type="Proteomes" id="UP000683360"/>
    </source>
</evidence>
<dbReference type="AlphaFoldDB" id="A0A8S3S5P4"/>
<dbReference type="GO" id="GO:0004843">
    <property type="term" value="F:cysteine-type deubiquitinase activity"/>
    <property type="evidence" value="ECO:0007669"/>
    <property type="project" value="TreeGrafter"/>
</dbReference>
<evidence type="ECO:0000313" key="3">
    <source>
        <dbReference type="EMBL" id="CAG2216431.1"/>
    </source>
</evidence>
<dbReference type="GO" id="GO:0016579">
    <property type="term" value="P:protein deubiquitination"/>
    <property type="evidence" value="ECO:0007669"/>
    <property type="project" value="TreeGrafter"/>
</dbReference>
<name>A0A8S3S5P4_MYTED</name>
<reference evidence="3" key="1">
    <citation type="submission" date="2021-03" db="EMBL/GenBank/DDBJ databases">
        <authorList>
            <person name="Bekaert M."/>
        </authorList>
    </citation>
    <scope>NUCLEOTIDE SEQUENCE</scope>
</reference>
<gene>
    <name evidence="3" type="ORF">MEDL_30195</name>
</gene>
<protein>
    <recommendedName>
        <fullName evidence="2">OTU domain-containing protein</fullName>
    </recommendedName>
</protein>
<dbReference type="EMBL" id="CAJPWZ010001483">
    <property type="protein sequence ID" value="CAG2216431.1"/>
    <property type="molecule type" value="Genomic_DNA"/>
</dbReference>
<dbReference type="InterPro" id="IPR003323">
    <property type="entry name" value="OTU_dom"/>
</dbReference>
<evidence type="ECO:0000259" key="2">
    <source>
        <dbReference type="PROSITE" id="PS50802"/>
    </source>
</evidence>
<dbReference type="Pfam" id="PF02338">
    <property type="entry name" value="OTU"/>
    <property type="match status" value="1"/>
</dbReference>
<dbReference type="PANTHER" id="PTHR12419:SF11">
    <property type="entry name" value="OTU DOMAIN-CONTAINING PROTEIN DDB_G0284757"/>
    <property type="match status" value="1"/>
</dbReference>
<proteinExistence type="predicted"/>
<dbReference type="SUPFAM" id="SSF54001">
    <property type="entry name" value="Cysteine proteinases"/>
    <property type="match status" value="1"/>
</dbReference>
<dbReference type="Gene3D" id="3.90.70.80">
    <property type="match status" value="1"/>
</dbReference>
<dbReference type="CDD" id="cd22758">
    <property type="entry name" value="OTU_232R-like"/>
    <property type="match status" value="1"/>
</dbReference>
<feature type="region of interest" description="Disordered" evidence="1">
    <location>
        <begin position="171"/>
        <end position="224"/>
    </location>
</feature>
<sequence>MVYNLIPSSHDIPKDGNCLFHSIAIGVGELDHVQYEHENIRTAVVAYLRANPTLPNGESLADFVPNRNWEDYLDGLSEDEWGDHISIVAISNIYNVQINIVSSQDTRLQEILPYGSNMAQDRNIYLGHEFEVHYILLENLVLQDYQNDSVNSGNDLLSSNSNTFFSVKNSSGGNESDFCDENESVNKHDASSHISIEKESDFENQADSNDDRESPDFNENNNIPIHIENNSNDEKVYSGNIHCGLLTQGKRPKRKIIPPSRYSPCQLQNVAQRNTPEC</sequence>
<keyword evidence="4" id="KW-1185">Reference proteome</keyword>
<dbReference type="InterPro" id="IPR050704">
    <property type="entry name" value="Peptidase_C85-like"/>
</dbReference>